<dbReference type="Proteomes" id="UP000001235">
    <property type="component" value="Chromosome"/>
</dbReference>
<dbReference type="InterPro" id="IPR036097">
    <property type="entry name" value="HisK_dim/P_sf"/>
</dbReference>
<feature type="domain" description="PAS" evidence="13">
    <location>
        <begin position="546"/>
        <end position="590"/>
    </location>
</feature>
<feature type="transmembrane region" description="Helical" evidence="11">
    <location>
        <begin position="127"/>
        <end position="153"/>
    </location>
</feature>
<evidence type="ECO:0000256" key="7">
    <source>
        <dbReference type="ARBA" id="ARBA00022692"/>
    </source>
</evidence>
<evidence type="ECO:0000259" key="12">
    <source>
        <dbReference type="PROSITE" id="PS50109"/>
    </source>
</evidence>
<feature type="domain" description="PAC" evidence="14">
    <location>
        <begin position="925"/>
        <end position="977"/>
    </location>
</feature>
<dbReference type="CDD" id="cd00130">
    <property type="entry name" value="PAS"/>
    <property type="match status" value="2"/>
</dbReference>
<evidence type="ECO:0000259" key="14">
    <source>
        <dbReference type="PROSITE" id="PS50113"/>
    </source>
</evidence>
<evidence type="ECO:0000259" key="15">
    <source>
        <dbReference type="PROSITE" id="PS50839"/>
    </source>
</evidence>
<keyword evidence="9 11" id="KW-1133">Transmembrane helix</keyword>
<dbReference type="eggNOG" id="COG3447">
    <property type="taxonomic scope" value="Bacteria"/>
</dbReference>
<reference evidence="16 17" key="1">
    <citation type="submission" date="2010-08" db="EMBL/GenBank/DDBJ databases">
        <title>Complete sequence of Gallionella capsiferriformans ES-2.</title>
        <authorList>
            <consortium name="US DOE Joint Genome Institute"/>
            <person name="Lucas S."/>
            <person name="Copeland A."/>
            <person name="Lapidus A."/>
            <person name="Cheng J.-F."/>
            <person name="Bruce D."/>
            <person name="Goodwin L."/>
            <person name="Pitluck S."/>
            <person name="Chertkov O."/>
            <person name="Davenport K.W."/>
            <person name="Detter J.C."/>
            <person name="Han C."/>
            <person name="Tapia R."/>
            <person name="Land M."/>
            <person name="Hauser L."/>
            <person name="Chang Y.-J."/>
            <person name="Jeffries C."/>
            <person name="Kyrpides N."/>
            <person name="Ivanova N."/>
            <person name="Mikhailova N."/>
            <person name="Shelobolina E.S."/>
            <person name="Picardal F."/>
            <person name="Roden E."/>
            <person name="Emerson D."/>
            <person name="Woyke T."/>
        </authorList>
    </citation>
    <scope>NUCLEOTIDE SEQUENCE [LARGE SCALE GENOMIC DNA]</scope>
    <source>
        <strain evidence="16 17">ES-2</strain>
    </source>
</reference>
<dbReference type="PRINTS" id="PR00344">
    <property type="entry name" value="BCTRLSENSOR"/>
</dbReference>
<evidence type="ECO:0000256" key="8">
    <source>
        <dbReference type="ARBA" id="ARBA00022777"/>
    </source>
</evidence>
<dbReference type="InterPro" id="IPR003661">
    <property type="entry name" value="HisK_dim/P_dom"/>
</dbReference>
<dbReference type="Pfam" id="PF03924">
    <property type="entry name" value="CHASE"/>
    <property type="match status" value="1"/>
</dbReference>
<keyword evidence="8 16" id="KW-0418">Kinase</keyword>
<evidence type="ECO:0000256" key="6">
    <source>
        <dbReference type="ARBA" id="ARBA00022679"/>
    </source>
</evidence>
<keyword evidence="6" id="KW-0808">Transferase</keyword>
<feature type="transmembrane region" description="Helical" evidence="11">
    <location>
        <begin position="6"/>
        <end position="24"/>
    </location>
</feature>
<dbReference type="SMART" id="SM00091">
    <property type="entry name" value="PAS"/>
    <property type="match status" value="3"/>
</dbReference>
<dbReference type="GO" id="GO:0000155">
    <property type="term" value="F:phosphorelay sensor kinase activity"/>
    <property type="evidence" value="ECO:0007669"/>
    <property type="project" value="InterPro"/>
</dbReference>
<evidence type="ECO:0000256" key="9">
    <source>
        <dbReference type="ARBA" id="ARBA00022989"/>
    </source>
</evidence>
<evidence type="ECO:0000256" key="2">
    <source>
        <dbReference type="ARBA" id="ARBA00004651"/>
    </source>
</evidence>
<feature type="transmembrane region" description="Helical" evidence="11">
    <location>
        <begin position="165"/>
        <end position="184"/>
    </location>
</feature>
<dbReference type="InterPro" id="IPR005467">
    <property type="entry name" value="His_kinase_dom"/>
</dbReference>
<dbReference type="Pfam" id="PF08448">
    <property type="entry name" value="PAS_4"/>
    <property type="match status" value="2"/>
</dbReference>
<dbReference type="InterPro" id="IPR035965">
    <property type="entry name" value="PAS-like_dom_sf"/>
</dbReference>
<dbReference type="PROSITE" id="PS50109">
    <property type="entry name" value="HIS_KIN"/>
    <property type="match status" value="1"/>
</dbReference>
<dbReference type="CDD" id="cd00082">
    <property type="entry name" value="HisKA"/>
    <property type="match status" value="1"/>
</dbReference>
<dbReference type="Gene3D" id="3.30.565.10">
    <property type="entry name" value="Histidine kinase-like ATPase, C-terminal domain"/>
    <property type="match status" value="1"/>
</dbReference>
<name>D9SIV1_GALCS</name>
<sequence>MKPVNFILAASPKILLLAGIYFLLGVASQQLAIPPGYASAVFPAAGVALAVILHSGYRLLPGIWTGSFCLNLWIASCSGGIDDKTILIAAIVASGATLQTGVAALLIRRLLKGNWHNLDSDTDIIRFLLLAGPVACLISSSWATVTLTMSGVISDHAWLFNWSNWWVGDSVGAMLFAPLTLILLQRRGNTEKSRITNVAIPTLLVTAGIVALFVYVSGIEAIKVRQHIAEHGRTVSDQLKSRIISYHEVIASLDNYLQATPDINRLKFERYTQSFFEDHPDLMALSWNPLIPQKSRRQFEQTLSNEYSPARLTITERNLQNQLVSANVRDQYVAIGYISPLQSNRKALGFDILSNPMRAEAIERAINSGQMAATAPIQLVQDSTANAGVLLLHPVYRNHTSATGHNKIAPRGFAVGVFRIDKMLSELAVKNIPAELAFSLHDTAAPSENQTLYRLNVNRPLLSEYTWESDVAIGGRAWHITLSPTRAYLEENRSFLPWIVLAAGLTLVSLLQAFLLAITGRTSIVQRTVDQQTQILLESEQRLRKQNEKNLAILHNASDGIHLLNASGDLIEASDSFFTMLGYQREEMINMHVSQWDALLTGPELAQTIQLQFEKKERSQFQTVHRRKDGSTLDVEISSFPLELDGEIVLFYSSRDITARRIIEASLQQQLMFTRALNTISRTFVEQEENALLLTRTVVNVGAALGADRALIYDINFETQKIIGLSEYLNPEHADITATLATYPLQLFFGGASEIMSTHRWIISQRDDIEPHLALDGSGDILHRQMNIQSLLWYPFAFHNNGFHLLALNHIHAKKIWSAEELEFIESVSHLVSFELEKIRLTDARKCADAERDRLLKIIEDAPDFIATCDMQNRLKYLNAAGAKLVGLPDNADLSALKISDMHPEWATQKMLNEDIPVVLEQGVWQGETALLHRDGHETPASQVLLVHRDADGNPEYLSTIIRDISGLKKYEKALLNNEQNLLNILKLSPIAVRIAVDRGQKVAFCNPRYADLIKSEDPLGDTPTKYYANVADYHAILDELAKGNSVLNRMVELNIPGGTTTWALASYMPMQYDGADAVLGWFYDISDRKEAETELLRSNIELEQFSYAISHDMRQPLRMISSYLQLLEMSLADQLNDENRDYIQYAVEGAKRIDQMLIALLEYSRVGRMNEDKAWHESRTLLDEALLFLQPAISEAQAKITLSGDWPPLFANGDEITRLLQNLIGNAVKYRIAGRPPEINLDGVRVNHEWHLCISDNGIGIAPGQIKRLFQVFQRLQSREVYQGTGIGLALCRKIAEHHGGRIWVESSGEGMGSRFFVALPLTDL</sequence>
<dbReference type="SMART" id="SM00388">
    <property type="entry name" value="HisKA"/>
    <property type="match status" value="1"/>
</dbReference>
<feature type="transmembrane region" description="Helical" evidence="11">
    <location>
        <begin position="86"/>
        <end position="107"/>
    </location>
</feature>
<feature type="transmembrane region" description="Helical" evidence="11">
    <location>
        <begin position="36"/>
        <end position="57"/>
    </location>
</feature>
<feature type="domain" description="CHASE" evidence="15">
    <location>
        <begin position="259"/>
        <end position="432"/>
    </location>
</feature>
<dbReference type="InterPro" id="IPR036890">
    <property type="entry name" value="HATPase_C_sf"/>
</dbReference>
<dbReference type="InterPro" id="IPR029016">
    <property type="entry name" value="GAF-like_dom_sf"/>
</dbReference>
<dbReference type="GO" id="GO:0005886">
    <property type="term" value="C:plasma membrane"/>
    <property type="evidence" value="ECO:0007669"/>
    <property type="project" value="UniProtKB-SubCell"/>
</dbReference>
<evidence type="ECO:0000256" key="1">
    <source>
        <dbReference type="ARBA" id="ARBA00000085"/>
    </source>
</evidence>
<protein>
    <recommendedName>
        <fullName evidence="3">histidine kinase</fullName>
        <ecNumber evidence="3">2.7.13.3</ecNumber>
    </recommendedName>
</protein>
<dbReference type="InterPro" id="IPR013656">
    <property type="entry name" value="PAS_4"/>
</dbReference>
<dbReference type="SMART" id="SM01079">
    <property type="entry name" value="CHASE"/>
    <property type="match status" value="1"/>
</dbReference>
<dbReference type="Pfam" id="PF00512">
    <property type="entry name" value="HisKA"/>
    <property type="match status" value="1"/>
</dbReference>
<dbReference type="InterPro" id="IPR000700">
    <property type="entry name" value="PAS-assoc_C"/>
</dbReference>
<evidence type="ECO:0000256" key="5">
    <source>
        <dbReference type="ARBA" id="ARBA00022553"/>
    </source>
</evidence>
<feature type="domain" description="PAS" evidence="13">
    <location>
        <begin position="851"/>
        <end position="888"/>
    </location>
</feature>
<dbReference type="Gene3D" id="3.30.450.350">
    <property type="entry name" value="CHASE domain"/>
    <property type="match status" value="1"/>
</dbReference>
<dbReference type="Pfam" id="PF02518">
    <property type="entry name" value="HATPase_c"/>
    <property type="match status" value="1"/>
</dbReference>
<dbReference type="InterPro" id="IPR042240">
    <property type="entry name" value="CHASE_sf"/>
</dbReference>
<dbReference type="PANTHER" id="PTHR43304:SF1">
    <property type="entry name" value="PAC DOMAIN-CONTAINING PROTEIN"/>
    <property type="match status" value="1"/>
</dbReference>
<dbReference type="PANTHER" id="PTHR43304">
    <property type="entry name" value="PHYTOCHROME-LIKE PROTEIN CPH1"/>
    <property type="match status" value="1"/>
</dbReference>
<dbReference type="SMART" id="SM00086">
    <property type="entry name" value="PAC"/>
    <property type="match status" value="3"/>
</dbReference>
<dbReference type="Pfam" id="PF05231">
    <property type="entry name" value="MASE1"/>
    <property type="match status" value="1"/>
</dbReference>
<organism evidence="16 17">
    <name type="scientific">Gallionella capsiferriformans (strain ES-2)</name>
    <name type="common">Gallionella ferruginea capsiferriformans (strain ES-2)</name>
    <dbReference type="NCBI Taxonomy" id="395494"/>
    <lineage>
        <taxon>Bacteria</taxon>
        <taxon>Pseudomonadati</taxon>
        <taxon>Pseudomonadota</taxon>
        <taxon>Betaproteobacteria</taxon>
        <taxon>Nitrosomonadales</taxon>
        <taxon>Gallionellaceae</taxon>
        <taxon>Gallionella</taxon>
    </lineage>
</organism>
<dbReference type="InterPro" id="IPR006189">
    <property type="entry name" value="CHASE_dom"/>
</dbReference>
<dbReference type="EMBL" id="CP002159">
    <property type="protein sequence ID" value="ADL56264.1"/>
    <property type="molecule type" value="Genomic_DNA"/>
</dbReference>
<evidence type="ECO:0000256" key="10">
    <source>
        <dbReference type="ARBA" id="ARBA00023136"/>
    </source>
</evidence>
<dbReference type="InterPro" id="IPR007895">
    <property type="entry name" value="MASE1"/>
</dbReference>
<dbReference type="eggNOG" id="COG3614">
    <property type="taxonomic scope" value="Bacteria"/>
</dbReference>
<dbReference type="InterPro" id="IPR052162">
    <property type="entry name" value="Sensor_kinase/Photoreceptor"/>
</dbReference>
<dbReference type="PROSITE" id="PS50839">
    <property type="entry name" value="CHASE"/>
    <property type="match status" value="1"/>
</dbReference>
<evidence type="ECO:0000256" key="3">
    <source>
        <dbReference type="ARBA" id="ARBA00012438"/>
    </source>
</evidence>
<dbReference type="InterPro" id="IPR001610">
    <property type="entry name" value="PAC"/>
</dbReference>
<dbReference type="SUPFAM" id="SSF55874">
    <property type="entry name" value="ATPase domain of HSP90 chaperone/DNA topoisomerase II/histidine kinase"/>
    <property type="match status" value="1"/>
</dbReference>
<dbReference type="SUPFAM" id="SSF55781">
    <property type="entry name" value="GAF domain-like"/>
    <property type="match status" value="1"/>
</dbReference>
<feature type="domain" description="PAC" evidence="14">
    <location>
        <begin position="1045"/>
        <end position="1098"/>
    </location>
</feature>
<dbReference type="eggNOG" id="COG2203">
    <property type="taxonomic scope" value="Bacteria"/>
</dbReference>
<dbReference type="SUPFAM" id="SSF47384">
    <property type="entry name" value="Homodimeric domain of signal transducing histidine kinase"/>
    <property type="match status" value="1"/>
</dbReference>
<dbReference type="PROSITE" id="PS50112">
    <property type="entry name" value="PAS"/>
    <property type="match status" value="2"/>
</dbReference>
<dbReference type="KEGG" id="gca:Galf_2260"/>
<evidence type="ECO:0000313" key="16">
    <source>
        <dbReference type="EMBL" id="ADL56264.1"/>
    </source>
</evidence>
<dbReference type="InterPro" id="IPR004358">
    <property type="entry name" value="Sig_transdc_His_kin-like_C"/>
</dbReference>
<feature type="transmembrane region" description="Helical" evidence="11">
    <location>
        <begin position="196"/>
        <end position="216"/>
    </location>
</feature>
<evidence type="ECO:0000256" key="4">
    <source>
        <dbReference type="ARBA" id="ARBA00022475"/>
    </source>
</evidence>
<dbReference type="SMART" id="SM00387">
    <property type="entry name" value="HATPase_c"/>
    <property type="match status" value="1"/>
</dbReference>
<keyword evidence="5" id="KW-0597">Phosphoprotein</keyword>
<dbReference type="Gene3D" id="3.30.450.20">
    <property type="entry name" value="PAS domain"/>
    <property type="match status" value="3"/>
</dbReference>
<dbReference type="Pfam" id="PF13426">
    <property type="entry name" value="PAS_9"/>
    <property type="match status" value="1"/>
</dbReference>
<proteinExistence type="predicted"/>
<evidence type="ECO:0000259" key="13">
    <source>
        <dbReference type="PROSITE" id="PS50112"/>
    </source>
</evidence>
<dbReference type="STRING" id="395494.Galf_2260"/>
<dbReference type="NCBIfam" id="TIGR00229">
    <property type="entry name" value="sensory_box"/>
    <property type="match status" value="2"/>
</dbReference>
<dbReference type="Gene3D" id="1.10.287.130">
    <property type="match status" value="1"/>
</dbReference>
<accession>D9SIV1</accession>
<dbReference type="OrthoDB" id="5290456at2"/>
<feature type="domain" description="Histidine kinase" evidence="12">
    <location>
        <begin position="1109"/>
        <end position="1325"/>
    </location>
</feature>
<keyword evidence="10 11" id="KW-0472">Membrane</keyword>
<keyword evidence="4" id="KW-1003">Cell membrane</keyword>
<comment type="subcellular location">
    <subcellularLocation>
        <location evidence="2">Cell membrane</location>
        <topology evidence="2">Multi-pass membrane protein</topology>
    </subcellularLocation>
</comment>
<dbReference type="PROSITE" id="PS50113">
    <property type="entry name" value="PAC"/>
    <property type="match status" value="2"/>
</dbReference>
<dbReference type="InterPro" id="IPR000014">
    <property type="entry name" value="PAS"/>
</dbReference>
<keyword evidence="17" id="KW-1185">Reference proteome</keyword>
<dbReference type="SUPFAM" id="SSF55785">
    <property type="entry name" value="PYP-like sensor domain (PAS domain)"/>
    <property type="match status" value="3"/>
</dbReference>
<gene>
    <name evidence="16" type="ordered locus">Galf_2260</name>
</gene>
<dbReference type="EC" id="2.7.13.3" evidence="3"/>
<keyword evidence="7 11" id="KW-0812">Transmembrane</keyword>
<dbReference type="InterPro" id="IPR003594">
    <property type="entry name" value="HATPase_dom"/>
</dbReference>
<comment type="catalytic activity">
    <reaction evidence="1">
        <text>ATP + protein L-histidine = ADP + protein N-phospho-L-histidine.</text>
        <dbReference type="EC" id="2.7.13.3"/>
    </reaction>
</comment>
<dbReference type="HOGENOM" id="CLU_000445_114_62_4"/>
<dbReference type="eggNOG" id="COG4251">
    <property type="taxonomic scope" value="Bacteria"/>
</dbReference>
<evidence type="ECO:0000313" key="17">
    <source>
        <dbReference type="Proteomes" id="UP000001235"/>
    </source>
</evidence>
<dbReference type="RefSeq" id="WP_013294187.1">
    <property type="nucleotide sequence ID" value="NC_014394.1"/>
</dbReference>
<dbReference type="Gene3D" id="3.30.450.40">
    <property type="match status" value="1"/>
</dbReference>
<evidence type="ECO:0000256" key="11">
    <source>
        <dbReference type="SAM" id="Phobius"/>
    </source>
</evidence>